<dbReference type="RefSeq" id="WP_213348981.1">
    <property type="nucleotide sequence ID" value="NZ_JAEDAM010000026.1"/>
</dbReference>
<sequence length="73" mass="8393">MAKYGYSRDKRNDRLQVNIGLVTDTNGYPISIEILEGNINDKSTLQSKVNELKELNDIFLCVLLVIIYFKILD</sequence>
<gene>
    <name evidence="1" type="ORF">VAMP_48n145</name>
</gene>
<organism evidence="1 2">
    <name type="scientific">Candidatus Vampirococcus lugosii</name>
    <dbReference type="NCBI Taxonomy" id="2789015"/>
    <lineage>
        <taxon>Bacteria</taxon>
        <taxon>Candidatus Absconditibacteriota</taxon>
        <taxon>Vampirococcus</taxon>
    </lineage>
</organism>
<reference evidence="1 2" key="1">
    <citation type="journal article" date="2021" name="Nat. Commun.">
        <title>Reductive evolution and unique predatory mode in the CPR bacterium Vampirococcus lugosii.</title>
        <authorList>
            <person name="Moreira D."/>
            <person name="Zivanovic Y."/>
            <person name="Lopez-Archilla A.I."/>
            <person name="Iniesto M."/>
            <person name="Lopez-Garcia P."/>
        </authorList>
    </citation>
    <scope>NUCLEOTIDE SEQUENCE [LARGE SCALE GENOMIC DNA]</scope>
    <source>
        <strain evidence="1">Chiprana</strain>
    </source>
</reference>
<name>A0ABS5QLX1_9BACT</name>
<protein>
    <submittedName>
        <fullName evidence="1">Transposase</fullName>
    </submittedName>
</protein>
<evidence type="ECO:0000313" key="1">
    <source>
        <dbReference type="EMBL" id="MBS8121959.1"/>
    </source>
</evidence>
<proteinExistence type="predicted"/>
<dbReference type="PANTHER" id="PTHR34614">
    <property type="match status" value="1"/>
</dbReference>
<dbReference type="Proteomes" id="UP000680365">
    <property type="component" value="Unassembled WGS sequence"/>
</dbReference>
<accession>A0ABS5QLX1</accession>
<comment type="caution">
    <text evidence="1">The sequence shown here is derived from an EMBL/GenBank/DDBJ whole genome shotgun (WGS) entry which is preliminary data.</text>
</comment>
<dbReference type="EMBL" id="JAEDAM010000026">
    <property type="protein sequence ID" value="MBS8121959.1"/>
    <property type="molecule type" value="Genomic_DNA"/>
</dbReference>
<evidence type="ECO:0000313" key="2">
    <source>
        <dbReference type="Proteomes" id="UP000680365"/>
    </source>
</evidence>
<dbReference type="PANTHER" id="PTHR34614:SF2">
    <property type="entry name" value="TRANSPOSASE IS4-LIKE DOMAIN-CONTAINING PROTEIN"/>
    <property type="match status" value="1"/>
</dbReference>
<keyword evidence="2" id="KW-1185">Reference proteome</keyword>